<evidence type="ECO:0008006" key="4">
    <source>
        <dbReference type="Google" id="ProtNLM"/>
    </source>
</evidence>
<reference evidence="2" key="1">
    <citation type="submission" date="2018-11" db="EMBL/GenBank/DDBJ databases">
        <authorList>
            <consortium name="Pathogen Informatics"/>
        </authorList>
    </citation>
    <scope>NUCLEOTIDE SEQUENCE</scope>
</reference>
<comment type="caution">
    <text evidence="2">The sequence shown here is derived from an EMBL/GenBank/DDBJ whole genome shotgun (WGS) entry which is preliminary data.</text>
</comment>
<gene>
    <name evidence="2" type="ORF">PXEA_LOCUS32402</name>
</gene>
<protein>
    <recommendedName>
        <fullName evidence="4">Late endosomal/lysosomal adaptor and MAPK and MTOR activator 4</fullName>
    </recommendedName>
</protein>
<keyword evidence="3" id="KW-1185">Reference proteome</keyword>
<feature type="region of interest" description="Disordered" evidence="1">
    <location>
        <begin position="131"/>
        <end position="157"/>
    </location>
</feature>
<dbReference type="EMBL" id="CAAALY010259617">
    <property type="protein sequence ID" value="VEL38962.1"/>
    <property type="molecule type" value="Genomic_DNA"/>
</dbReference>
<sequence length="157" mass="16984">MSSNPRLGNHGAACITSGAPNPFANECSALIVPLSSLQRSVEPGWLGTLVISVPDGAVLQSSGCFTNADRLAQLIISMFQRVGRLIQYERGHNSERPPFRRVTINSTRNIYHMTCVGEVIYAVKRERLDHTPATPRKCDPEGGSEGISVGSTFDSNV</sequence>
<evidence type="ECO:0000256" key="1">
    <source>
        <dbReference type="SAM" id="MobiDB-lite"/>
    </source>
</evidence>
<dbReference type="Proteomes" id="UP000784294">
    <property type="component" value="Unassembled WGS sequence"/>
</dbReference>
<evidence type="ECO:0000313" key="2">
    <source>
        <dbReference type="EMBL" id="VEL38962.1"/>
    </source>
</evidence>
<evidence type="ECO:0000313" key="3">
    <source>
        <dbReference type="Proteomes" id="UP000784294"/>
    </source>
</evidence>
<name>A0A3S5AVT2_9PLAT</name>
<accession>A0A3S5AVT2</accession>
<feature type="compositionally biased region" description="Basic and acidic residues" evidence="1">
    <location>
        <begin position="131"/>
        <end position="140"/>
    </location>
</feature>
<dbReference type="AlphaFoldDB" id="A0A3S5AVT2"/>
<proteinExistence type="predicted"/>
<organism evidence="2 3">
    <name type="scientific">Protopolystoma xenopodis</name>
    <dbReference type="NCBI Taxonomy" id="117903"/>
    <lineage>
        <taxon>Eukaryota</taxon>
        <taxon>Metazoa</taxon>
        <taxon>Spiralia</taxon>
        <taxon>Lophotrochozoa</taxon>
        <taxon>Platyhelminthes</taxon>
        <taxon>Monogenea</taxon>
        <taxon>Polyopisthocotylea</taxon>
        <taxon>Polystomatidea</taxon>
        <taxon>Polystomatidae</taxon>
        <taxon>Protopolystoma</taxon>
    </lineage>
</organism>